<evidence type="ECO:0000313" key="5">
    <source>
        <dbReference type="Proteomes" id="UP000521032"/>
    </source>
</evidence>
<dbReference type="PANTHER" id="PTHR43479">
    <property type="entry name" value="ACREF/ENVCD OPERON REPRESSOR-RELATED"/>
    <property type="match status" value="1"/>
</dbReference>
<evidence type="ECO:0000256" key="2">
    <source>
        <dbReference type="PROSITE-ProRule" id="PRU00335"/>
    </source>
</evidence>
<feature type="domain" description="HTH tetR-type" evidence="3">
    <location>
        <begin position="1"/>
        <end position="60"/>
    </location>
</feature>
<keyword evidence="1 2" id="KW-0238">DNA-binding</keyword>
<dbReference type="Gene3D" id="1.10.357.10">
    <property type="entry name" value="Tetracycline Repressor, domain 2"/>
    <property type="match status" value="1"/>
</dbReference>
<proteinExistence type="predicted"/>
<feature type="DNA-binding region" description="H-T-H motif" evidence="2">
    <location>
        <begin position="23"/>
        <end position="42"/>
    </location>
</feature>
<protein>
    <recommendedName>
        <fullName evidence="3">HTH tetR-type domain-containing protein</fullName>
    </recommendedName>
</protein>
<dbReference type="InterPro" id="IPR036271">
    <property type="entry name" value="Tet_transcr_reg_TetR-rel_C_sf"/>
</dbReference>
<evidence type="ECO:0000313" key="4">
    <source>
        <dbReference type="EMBL" id="CAD2080046.1"/>
    </source>
</evidence>
<dbReference type="RefSeq" id="WP_186088562.1">
    <property type="nucleotide sequence ID" value="NZ_BMDB01000004.1"/>
</dbReference>
<dbReference type="PROSITE" id="PS50977">
    <property type="entry name" value="HTH_TETR_2"/>
    <property type="match status" value="1"/>
</dbReference>
<dbReference type="Pfam" id="PF00440">
    <property type="entry name" value="TetR_N"/>
    <property type="match status" value="1"/>
</dbReference>
<dbReference type="Gene3D" id="1.10.10.60">
    <property type="entry name" value="Homeodomain-like"/>
    <property type="match status" value="1"/>
</dbReference>
<keyword evidence="5" id="KW-1185">Reference proteome</keyword>
<dbReference type="InterPro" id="IPR001647">
    <property type="entry name" value="HTH_TetR"/>
</dbReference>
<organism evidence="4 5">
    <name type="scientific">Phocicoccus schoeneichii</name>
    <dbReference type="NCBI Taxonomy" id="1812261"/>
    <lineage>
        <taxon>Bacteria</taxon>
        <taxon>Bacillati</taxon>
        <taxon>Bacillota</taxon>
        <taxon>Bacilli</taxon>
        <taxon>Bacillales</taxon>
        <taxon>Salinicoccaceae</taxon>
        <taxon>Phocicoccus</taxon>
    </lineage>
</organism>
<comment type="caution">
    <text evidence="4">The sequence shown here is derived from an EMBL/GenBank/DDBJ whole genome shotgun (WGS) entry which is preliminary data.</text>
</comment>
<accession>A0A6V7RNJ6</accession>
<dbReference type="PANTHER" id="PTHR43479:SF11">
    <property type="entry name" value="ACREF_ENVCD OPERON REPRESSOR-RELATED"/>
    <property type="match status" value="1"/>
</dbReference>
<gene>
    <name evidence="4" type="ORF">JEOSCH030_01783</name>
</gene>
<dbReference type="SUPFAM" id="SSF48498">
    <property type="entry name" value="Tetracyclin repressor-like, C-terminal domain"/>
    <property type="match status" value="1"/>
</dbReference>
<dbReference type="Proteomes" id="UP000521032">
    <property type="component" value="Unassembled WGS sequence"/>
</dbReference>
<dbReference type="SUPFAM" id="SSF46689">
    <property type="entry name" value="Homeodomain-like"/>
    <property type="match status" value="1"/>
</dbReference>
<evidence type="ECO:0000256" key="1">
    <source>
        <dbReference type="ARBA" id="ARBA00023125"/>
    </source>
</evidence>
<dbReference type="InterPro" id="IPR009057">
    <property type="entry name" value="Homeodomain-like_sf"/>
</dbReference>
<dbReference type="EMBL" id="CAJEWE010000011">
    <property type="protein sequence ID" value="CAD2080046.1"/>
    <property type="molecule type" value="Genomic_DNA"/>
</dbReference>
<sequence>MSRDKIKEVAIKHFNHYGYAGTSLSKIAEEVGIRKQSLAYHFPNKCELFQNVYKEVVEKEINFVRNYFQENKDKQIDEQLYNFLSLHKERFLSDHNVTLMLTTTLQTPEGIPKDILEEPYRFIRVLTETLKSCFQKESFRLSAEDCALAFVTLIDGLNIQLVYEDKERYERLQKITWDIFWSGIQK</sequence>
<dbReference type="InterPro" id="IPR050624">
    <property type="entry name" value="HTH-type_Tx_Regulator"/>
</dbReference>
<evidence type="ECO:0000259" key="3">
    <source>
        <dbReference type="PROSITE" id="PS50977"/>
    </source>
</evidence>
<dbReference type="GO" id="GO:0003677">
    <property type="term" value="F:DNA binding"/>
    <property type="evidence" value="ECO:0007669"/>
    <property type="project" value="UniProtKB-UniRule"/>
</dbReference>
<reference evidence="4 5" key="1">
    <citation type="submission" date="2020-07" db="EMBL/GenBank/DDBJ databases">
        <authorList>
            <person name="Criscuolo A."/>
        </authorList>
    </citation>
    <scope>NUCLEOTIDE SEQUENCE [LARGE SCALE GENOMIC DNA]</scope>
    <source>
        <strain evidence="5">CIP 111030</strain>
    </source>
</reference>
<name>A0A6V7RNJ6_9BACL</name>
<dbReference type="AlphaFoldDB" id="A0A6V7RNJ6"/>